<organism evidence="2 3">
    <name type="scientific">Rotaria magnacalcarata</name>
    <dbReference type="NCBI Taxonomy" id="392030"/>
    <lineage>
        <taxon>Eukaryota</taxon>
        <taxon>Metazoa</taxon>
        <taxon>Spiralia</taxon>
        <taxon>Gnathifera</taxon>
        <taxon>Rotifera</taxon>
        <taxon>Eurotatoria</taxon>
        <taxon>Bdelloidea</taxon>
        <taxon>Philodinida</taxon>
        <taxon>Philodinidae</taxon>
        <taxon>Rotaria</taxon>
    </lineage>
</organism>
<name>A0A8S2Z6A6_9BILA</name>
<sequence length="81" mass="8820">ISGLAHPLIHVGYALEFNSREVASEALTLTAVGYNYHHEIVDKLKAPKAGSKSFQELFNNLRADDRLPLFDAPGVGNLEAT</sequence>
<proteinExistence type="predicted"/>
<accession>A0A8S2Z6A6</accession>
<dbReference type="AlphaFoldDB" id="A0A8S2Z6A6"/>
<evidence type="ECO:0000313" key="2">
    <source>
        <dbReference type="EMBL" id="CAF4614306.1"/>
    </source>
</evidence>
<comment type="caution">
    <text evidence="2">The sequence shown here is derived from an EMBL/GenBank/DDBJ whole genome shotgun (WGS) entry which is preliminary data.</text>
</comment>
<dbReference type="EMBL" id="CAJOBJ010107076">
    <property type="protein sequence ID" value="CAF4614306.1"/>
    <property type="molecule type" value="Genomic_DNA"/>
</dbReference>
<dbReference type="Proteomes" id="UP000681720">
    <property type="component" value="Unassembled WGS sequence"/>
</dbReference>
<feature type="non-terminal residue" evidence="2">
    <location>
        <position position="81"/>
    </location>
</feature>
<gene>
    <name evidence="2" type="ORF">GIL414_LOCUS39497</name>
</gene>
<dbReference type="GO" id="GO:0016491">
    <property type="term" value="F:oxidoreductase activity"/>
    <property type="evidence" value="ECO:0007669"/>
    <property type="project" value="UniProtKB-KW"/>
</dbReference>
<evidence type="ECO:0000256" key="1">
    <source>
        <dbReference type="ARBA" id="ARBA00023002"/>
    </source>
</evidence>
<evidence type="ECO:0000313" key="3">
    <source>
        <dbReference type="Proteomes" id="UP000681720"/>
    </source>
</evidence>
<protein>
    <submittedName>
        <fullName evidence="2">Uncharacterized protein</fullName>
    </submittedName>
</protein>
<dbReference type="InterPro" id="IPR025337">
    <property type="entry name" value="Questin_oxidase-like"/>
</dbReference>
<reference evidence="2" key="1">
    <citation type="submission" date="2021-02" db="EMBL/GenBank/DDBJ databases">
        <authorList>
            <person name="Nowell W R."/>
        </authorList>
    </citation>
    <scope>NUCLEOTIDE SEQUENCE</scope>
</reference>
<dbReference type="PANTHER" id="PTHR35870:SF6">
    <property type="entry name" value="MGS207 PROTEIN"/>
    <property type="match status" value="1"/>
</dbReference>
<dbReference type="Pfam" id="PF14027">
    <property type="entry name" value="Questin_oxidase"/>
    <property type="match status" value="1"/>
</dbReference>
<keyword evidence="1" id="KW-0560">Oxidoreductase</keyword>
<feature type="non-terminal residue" evidence="2">
    <location>
        <position position="1"/>
    </location>
</feature>
<dbReference type="PANTHER" id="PTHR35870">
    <property type="entry name" value="PROTEIN, PUTATIVE (AFU_ORTHOLOGUE AFUA_5G03330)-RELATED"/>
    <property type="match status" value="1"/>
</dbReference>